<accession>U5MPG5</accession>
<dbReference type="KEGG" id="csb:CLSA_c14600"/>
<feature type="domain" description="Putative amidase" evidence="1">
    <location>
        <begin position="185"/>
        <end position="310"/>
    </location>
</feature>
<dbReference type="InterPro" id="IPR024301">
    <property type="entry name" value="Amidase_6"/>
</dbReference>
<dbReference type="OrthoDB" id="9812429at2"/>
<name>U5MPG5_CLOSA</name>
<evidence type="ECO:0000313" key="2">
    <source>
        <dbReference type="EMBL" id="AGX42460.1"/>
    </source>
</evidence>
<evidence type="ECO:0000313" key="3">
    <source>
        <dbReference type="Proteomes" id="UP000017118"/>
    </source>
</evidence>
<keyword evidence="3" id="KW-1185">Reference proteome</keyword>
<protein>
    <submittedName>
        <fullName evidence="2">Putative amidase domain protein</fullName>
    </submittedName>
</protein>
<dbReference type="Proteomes" id="UP000017118">
    <property type="component" value="Chromosome"/>
</dbReference>
<dbReference type="eggNOG" id="ENOG502Z7JI">
    <property type="taxonomic scope" value="Bacteria"/>
</dbReference>
<dbReference type="HOGENOM" id="CLU_838629_0_0_9"/>
<dbReference type="PANTHER" id="PTHR40032:SF1">
    <property type="entry name" value="EXPORTED PROTEIN"/>
    <property type="match status" value="1"/>
</dbReference>
<dbReference type="PANTHER" id="PTHR40032">
    <property type="entry name" value="EXPORTED PROTEIN-RELATED"/>
    <property type="match status" value="1"/>
</dbReference>
<dbReference type="EMBL" id="CP006721">
    <property type="protein sequence ID" value="AGX42460.1"/>
    <property type="molecule type" value="Genomic_DNA"/>
</dbReference>
<gene>
    <name evidence="2" type="ORF">CLSA_c14600</name>
</gene>
<reference evidence="2 3" key="1">
    <citation type="journal article" date="2013" name="Genome Announc.">
        <title>Complete Genome Sequence of the Solvent Producer Clostridium saccharobutylicum NCP262 (DSM 13864).</title>
        <authorList>
            <person name="Poehlein A."/>
            <person name="Hartwich K."/>
            <person name="Krabben P."/>
            <person name="Ehrenreich A."/>
            <person name="Liebl W."/>
            <person name="Durre P."/>
            <person name="Gottschalk G."/>
            <person name="Daniel R."/>
        </authorList>
    </citation>
    <scope>NUCLEOTIDE SEQUENCE [LARGE SCALE GENOMIC DNA]</scope>
    <source>
        <strain evidence="2">DSM 13864</strain>
    </source>
</reference>
<dbReference type="PATRIC" id="fig|1345695.10.peg.4194"/>
<proteinExistence type="predicted"/>
<dbReference type="AlphaFoldDB" id="U5MPG5"/>
<sequence length="326" mass="38651">MLYENLYKLSYLLSTPYDKLHFVLQDIDSFLNQDITEEILLKKLLNFELRKKFNYSIENIKFKYKYKILHQNNIFLKLKFTLEQSFLIKPFLNDVISASVKEYILIIENSNNKIKVQFLIEKEENPILYDYILNIDLDNIRRLPSINYNNIYAKELTYIRSLYKQFNVVTDKLENSKRNSIFNIADACAYAQQFALNPNPNYKYFDDNIGGDCSNFASQIINAGGINKTNTWKPYTYPWIRVENLYSYLISNNIGYKIPENNTLSQGCLIQFYSPKTDRFSHTGFITYELTNGDYLYCCHSYNKLNYPLSAVFPIIYHKLRAVKFY</sequence>
<evidence type="ECO:0000259" key="1">
    <source>
        <dbReference type="Pfam" id="PF12671"/>
    </source>
</evidence>
<dbReference type="Pfam" id="PF12671">
    <property type="entry name" value="Amidase_6"/>
    <property type="match status" value="1"/>
</dbReference>
<organism evidence="2 3">
    <name type="scientific">Clostridium saccharobutylicum DSM 13864</name>
    <dbReference type="NCBI Taxonomy" id="1345695"/>
    <lineage>
        <taxon>Bacteria</taxon>
        <taxon>Bacillati</taxon>
        <taxon>Bacillota</taxon>
        <taxon>Clostridia</taxon>
        <taxon>Eubacteriales</taxon>
        <taxon>Clostridiaceae</taxon>
        <taxon>Clostridium</taxon>
    </lineage>
</organism>